<evidence type="ECO:0000256" key="3">
    <source>
        <dbReference type="ARBA" id="ARBA00022679"/>
    </source>
</evidence>
<keyword evidence="5 11" id="KW-0418">Kinase</keyword>
<dbReference type="OrthoDB" id="192887at2759"/>
<dbReference type="InterPro" id="IPR000719">
    <property type="entry name" value="Prot_kinase_dom"/>
</dbReference>
<dbReference type="Pfam" id="PF00069">
    <property type="entry name" value="Pkinase"/>
    <property type="match status" value="1"/>
</dbReference>
<evidence type="ECO:0000256" key="2">
    <source>
        <dbReference type="ARBA" id="ARBA00022527"/>
    </source>
</evidence>
<protein>
    <recommendedName>
        <fullName evidence="1 11">Mitogen-activated protein kinase</fullName>
        <ecNumber evidence="1 11">2.7.11.24</ecNumber>
    </recommendedName>
</protein>
<gene>
    <name evidence="13" type="ORF">FBUS_02957</name>
</gene>
<dbReference type="PANTHER" id="PTHR24055">
    <property type="entry name" value="MITOGEN-ACTIVATED PROTEIN KINASE"/>
    <property type="match status" value="1"/>
</dbReference>
<evidence type="ECO:0000256" key="9">
    <source>
        <dbReference type="PROSITE-ProRule" id="PRU10141"/>
    </source>
</evidence>
<dbReference type="FunFam" id="1.10.510.10:FF:000238">
    <property type="entry name" value="Mitogen-activated protein kinase"/>
    <property type="match status" value="1"/>
</dbReference>
<comment type="cofactor">
    <cofactor evidence="11">
        <name>Mg(2+)</name>
        <dbReference type="ChEBI" id="CHEBI:18420"/>
    </cofactor>
</comment>
<reference evidence="13" key="1">
    <citation type="submission" date="2019-05" db="EMBL/GenBank/DDBJ databases">
        <title>Annotation for the trematode Fasciolopsis buski.</title>
        <authorList>
            <person name="Choi Y.-J."/>
        </authorList>
    </citation>
    <scope>NUCLEOTIDE SEQUENCE</scope>
    <source>
        <strain evidence="13">HT</strain>
        <tissue evidence="13">Whole worm</tissue>
    </source>
</reference>
<evidence type="ECO:0000256" key="11">
    <source>
        <dbReference type="RuleBase" id="RU361165"/>
    </source>
</evidence>
<dbReference type="PROSITE" id="PS00107">
    <property type="entry name" value="PROTEIN_KINASE_ATP"/>
    <property type="match status" value="1"/>
</dbReference>
<dbReference type="CDD" id="cd07852">
    <property type="entry name" value="STKc_MAPK15-like"/>
    <property type="match status" value="1"/>
</dbReference>
<dbReference type="SMART" id="SM00220">
    <property type="entry name" value="S_TKc"/>
    <property type="match status" value="1"/>
</dbReference>
<comment type="similarity">
    <text evidence="11">Belongs to the protein kinase superfamily. Ser/Thr protein kinase family. MAP kinase subfamily.</text>
</comment>
<comment type="activity regulation">
    <text evidence="11">Activated by threonine and tyrosine phosphorylation.</text>
</comment>
<evidence type="ECO:0000259" key="12">
    <source>
        <dbReference type="PROSITE" id="PS50011"/>
    </source>
</evidence>
<sequence length="400" mass="45924">MSECDIENTILKHYDIVKRLGKGAYGIVWRAKNKKNGNTVALKKIFDAFRNQTDAQRTFREITFLQAFAGHPNIIRLLNVIKADNNKDIYLVFEHMETDLHNCIKKGNVLKDVHKKYIFYQLLRAVKYLHSANVIHRDLKPSNILLDSDCLVKVCDFGLTRSLTRLHDGVRGSVESFSDTAVNSGDPELTEYVATRWYRAPEILLASSRYTKFVDMWSLGCILGEMLRGKPLFPGSSTINQIERIVSVVDKPSDEDIASLHSEYGRSILAKAFQKPRRPIETFLGADVDRNAVDLLKKLLILNPSKRLTVEEAINHSYVKKFRDPSSEIVMDHDVTPPLSDDLQLSVADYQQKLYEIILEKKAQRRIQRILRTMKLEDERSMPDRSVSLSLKFYHQGDNI</sequence>
<dbReference type="PROSITE" id="PS01351">
    <property type="entry name" value="MAPK"/>
    <property type="match status" value="1"/>
</dbReference>
<dbReference type="Proteomes" id="UP000728185">
    <property type="component" value="Unassembled WGS sequence"/>
</dbReference>
<name>A0A8E0VJ13_9TREM</name>
<comment type="catalytic activity">
    <reaction evidence="8">
        <text>L-seryl-[protein] + ATP = O-phospho-L-seryl-[protein] + ADP + H(+)</text>
        <dbReference type="Rhea" id="RHEA:17989"/>
        <dbReference type="Rhea" id="RHEA-COMP:9863"/>
        <dbReference type="Rhea" id="RHEA-COMP:11604"/>
        <dbReference type="ChEBI" id="CHEBI:15378"/>
        <dbReference type="ChEBI" id="CHEBI:29999"/>
        <dbReference type="ChEBI" id="CHEBI:30616"/>
        <dbReference type="ChEBI" id="CHEBI:83421"/>
        <dbReference type="ChEBI" id="CHEBI:456216"/>
        <dbReference type="EC" id="2.7.11.24"/>
    </reaction>
</comment>
<dbReference type="PROSITE" id="PS00108">
    <property type="entry name" value="PROTEIN_KINASE_ST"/>
    <property type="match status" value="1"/>
</dbReference>
<dbReference type="SUPFAM" id="SSF56112">
    <property type="entry name" value="Protein kinase-like (PK-like)"/>
    <property type="match status" value="1"/>
</dbReference>
<dbReference type="Gene3D" id="3.30.200.20">
    <property type="entry name" value="Phosphorylase Kinase, domain 1"/>
    <property type="match status" value="1"/>
</dbReference>
<dbReference type="EC" id="2.7.11.24" evidence="1 11"/>
<evidence type="ECO:0000256" key="4">
    <source>
        <dbReference type="ARBA" id="ARBA00022741"/>
    </source>
</evidence>
<keyword evidence="3 11" id="KW-0808">Transferase</keyword>
<dbReference type="InterPro" id="IPR050117">
    <property type="entry name" value="MAPK"/>
</dbReference>
<keyword evidence="14" id="KW-1185">Reference proteome</keyword>
<comment type="catalytic activity">
    <reaction evidence="7 11">
        <text>L-threonyl-[protein] + ATP = O-phospho-L-threonyl-[protein] + ADP + H(+)</text>
        <dbReference type="Rhea" id="RHEA:46608"/>
        <dbReference type="Rhea" id="RHEA-COMP:11060"/>
        <dbReference type="Rhea" id="RHEA-COMP:11605"/>
        <dbReference type="ChEBI" id="CHEBI:15378"/>
        <dbReference type="ChEBI" id="CHEBI:30013"/>
        <dbReference type="ChEBI" id="CHEBI:30616"/>
        <dbReference type="ChEBI" id="CHEBI:61977"/>
        <dbReference type="ChEBI" id="CHEBI:456216"/>
        <dbReference type="EC" id="2.7.11.24"/>
    </reaction>
</comment>
<evidence type="ECO:0000256" key="8">
    <source>
        <dbReference type="ARBA" id="ARBA00048312"/>
    </source>
</evidence>
<feature type="domain" description="Protein kinase" evidence="12">
    <location>
        <begin position="14"/>
        <end position="319"/>
    </location>
</feature>
<dbReference type="PROSITE" id="PS50011">
    <property type="entry name" value="PROTEIN_KINASE_DOM"/>
    <property type="match status" value="1"/>
</dbReference>
<dbReference type="InterPro" id="IPR011009">
    <property type="entry name" value="Kinase-like_dom_sf"/>
</dbReference>
<keyword evidence="6 9" id="KW-0067">ATP-binding</keyword>
<dbReference type="EMBL" id="LUCM01006639">
    <property type="protein sequence ID" value="KAA0190979.1"/>
    <property type="molecule type" value="Genomic_DNA"/>
</dbReference>
<dbReference type="Gene3D" id="1.10.510.10">
    <property type="entry name" value="Transferase(Phosphotransferase) domain 1"/>
    <property type="match status" value="1"/>
</dbReference>
<dbReference type="InterPro" id="IPR003527">
    <property type="entry name" value="MAP_kinase_CS"/>
</dbReference>
<dbReference type="GO" id="GO:0005524">
    <property type="term" value="F:ATP binding"/>
    <property type="evidence" value="ECO:0007669"/>
    <property type="project" value="UniProtKB-UniRule"/>
</dbReference>
<evidence type="ECO:0000256" key="7">
    <source>
        <dbReference type="ARBA" id="ARBA00047592"/>
    </source>
</evidence>
<evidence type="ECO:0000256" key="6">
    <source>
        <dbReference type="ARBA" id="ARBA00022840"/>
    </source>
</evidence>
<comment type="caution">
    <text evidence="13">The sequence shown here is derived from an EMBL/GenBank/DDBJ whole genome shotgun (WGS) entry which is preliminary data.</text>
</comment>
<keyword evidence="11" id="KW-0460">Magnesium</keyword>
<evidence type="ECO:0000313" key="13">
    <source>
        <dbReference type="EMBL" id="KAA0190979.1"/>
    </source>
</evidence>
<evidence type="ECO:0000256" key="5">
    <source>
        <dbReference type="ARBA" id="ARBA00022777"/>
    </source>
</evidence>
<evidence type="ECO:0000313" key="14">
    <source>
        <dbReference type="Proteomes" id="UP000728185"/>
    </source>
</evidence>
<dbReference type="InterPro" id="IPR017441">
    <property type="entry name" value="Protein_kinase_ATP_BS"/>
</dbReference>
<dbReference type="FunFam" id="3.30.200.20:FF:000166">
    <property type="entry name" value="Mitogen-activated protein kinase"/>
    <property type="match status" value="1"/>
</dbReference>
<dbReference type="GO" id="GO:0004707">
    <property type="term" value="F:MAP kinase activity"/>
    <property type="evidence" value="ECO:0007669"/>
    <property type="project" value="UniProtKB-EC"/>
</dbReference>
<organism evidence="13 14">
    <name type="scientific">Fasciolopsis buskii</name>
    <dbReference type="NCBI Taxonomy" id="27845"/>
    <lineage>
        <taxon>Eukaryota</taxon>
        <taxon>Metazoa</taxon>
        <taxon>Spiralia</taxon>
        <taxon>Lophotrochozoa</taxon>
        <taxon>Platyhelminthes</taxon>
        <taxon>Trematoda</taxon>
        <taxon>Digenea</taxon>
        <taxon>Plagiorchiida</taxon>
        <taxon>Echinostomata</taxon>
        <taxon>Echinostomatoidea</taxon>
        <taxon>Fasciolidae</taxon>
        <taxon>Fasciolopsis</taxon>
    </lineage>
</organism>
<evidence type="ECO:0000256" key="10">
    <source>
        <dbReference type="RuleBase" id="RU000304"/>
    </source>
</evidence>
<dbReference type="InterPro" id="IPR008271">
    <property type="entry name" value="Ser/Thr_kinase_AS"/>
</dbReference>
<evidence type="ECO:0000256" key="1">
    <source>
        <dbReference type="ARBA" id="ARBA00012411"/>
    </source>
</evidence>
<keyword evidence="4 9" id="KW-0547">Nucleotide-binding</keyword>
<proteinExistence type="inferred from homology"/>
<accession>A0A8E0VJ13</accession>
<feature type="binding site" evidence="9">
    <location>
        <position position="43"/>
    </location>
    <ligand>
        <name>ATP</name>
        <dbReference type="ChEBI" id="CHEBI:30616"/>
    </ligand>
</feature>
<dbReference type="AlphaFoldDB" id="A0A8E0VJ13"/>
<keyword evidence="2 10" id="KW-0723">Serine/threonine-protein kinase</keyword>